<reference evidence="1" key="1">
    <citation type="submission" date="2018-02" db="EMBL/GenBank/DDBJ databases">
        <title>The genomes of Aspergillus section Nigri reveals drivers in fungal speciation.</title>
        <authorList>
            <consortium name="DOE Joint Genome Institute"/>
            <person name="Vesth T.C."/>
            <person name="Nybo J."/>
            <person name="Theobald S."/>
            <person name="Brandl J."/>
            <person name="Frisvad J.C."/>
            <person name="Nielsen K.F."/>
            <person name="Lyhne E.K."/>
            <person name="Kogle M.E."/>
            <person name="Kuo A."/>
            <person name="Riley R."/>
            <person name="Clum A."/>
            <person name="Nolan M."/>
            <person name="Lipzen A."/>
            <person name="Salamov A."/>
            <person name="Henrissat B."/>
            <person name="Wiebenga A."/>
            <person name="De vries R.P."/>
            <person name="Grigoriev I.V."/>
            <person name="Mortensen U.H."/>
            <person name="Andersen M.R."/>
            <person name="Baker S.E."/>
        </authorList>
    </citation>
    <scope>NUCLEOTIDE SEQUENCE</scope>
    <source>
        <strain evidence="1">CBS 121060</strain>
    </source>
</reference>
<keyword evidence="2" id="KW-1185">Reference proteome</keyword>
<dbReference type="EMBL" id="KZ824989">
    <property type="protein sequence ID" value="RAH65823.1"/>
    <property type="molecule type" value="Genomic_DNA"/>
</dbReference>
<accession>A0ACD1GX17</accession>
<sequence length="188" mass="20372">MSPMNDIGSGPSSRPYTVPADQKQETISRLRTETPRPCPPDGLSPLRMIRKLSCGGVSIPGCPRLSQVGSFTVSVSPACLPVCLLPFCLEESTQPVPWNLNLAGGKGKDKDTVLSKLVSLSSSLLGNDWLGGNDKVLHATQAGLGLRYRRKQSSPSVKRLHRADNKKLGQWKPLCLWVKTSSAKDRLP</sequence>
<dbReference type="Proteomes" id="UP000249661">
    <property type="component" value="Unassembled WGS sequence"/>
</dbReference>
<evidence type="ECO:0000313" key="2">
    <source>
        <dbReference type="Proteomes" id="UP000249661"/>
    </source>
</evidence>
<organism evidence="1 2">
    <name type="scientific">Aspergillus aculeatinus CBS 121060</name>
    <dbReference type="NCBI Taxonomy" id="1448322"/>
    <lineage>
        <taxon>Eukaryota</taxon>
        <taxon>Fungi</taxon>
        <taxon>Dikarya</taxon>
        <taxon>Ascomycota</taxon>
        <taxon>Pezizomycotina</taxon>
        <taxon>Eurotiomycetes</taxon>
        <taxon>Eurotiomycetidae</taxon>
        <taxon>Eurotiales</taxon>
        <taxon>Aspergillaceae</taxon>
        <taxon>Aspergillus</taxon>
        <taxon>Aspergillus subgen. Circumdati</taxon>
    </lineage>
</organism>
<protein>
    <submittedName>
        <fullName evidence="1">Uncharacterized protein</fullName>
    </submittedName>
</protein>
<name>A0ACD1GX17_9EURO</name>
<gene>
    <name evidence="1" type="ORF">BO66DRAFT_194658</name>
</gene>
<evidence type="ECO:0000313" key="1">
    <source>
        <dbReference type="EMBL" id="RAH65823.1"/>
    </source>
</evidence>
<proteinExistence type="predicted"/>